<feature type="region of interest" description="Disordered" evidence="1">
    <location>
        <begin position="17"/>
        <end position="103"/>
    </location>
</feature>
<protein>
    <submittedName>
        <fullName evidence="3">(Mediterranean fruit fly) hypothetical protein</fullName>
    </submittedName>
</protein>
<evidence type="ECO:0000313" key="4">
    <source>
        <dbReference type="Proteomes" id="UP000606786"/>
    </source>
</evidence>
<dbReference type="OrthoDB" id="120383at2759"/>
<feature type="compositionally biased region" description="Polar residues" evidence="1">
    <location>
        <begin position="291"/>
        <end position="301"/>
    </location>
</feature>
<organism evidence="3 4">
    <name type="scientific">Ceratitis capitata</name>
    <name type="common">Mediterranean fruit fly</name>
    <name type="synonym">Tephritis capitata</name>
    <dbReference type="NCBI Taxonomy" id="7213"/>
    <lineage>
        <taxon>Eukaryota</taxon>
        <taxon>Metazoa</taxon>
        <taxon>Ecdysozoa</taxon>
        <taxon>Arthropoda</taxon>
        <taxon>Hexapoda</taxon>
        <taxon>Insecta</taxon>
        <taxon>Pterygota</taxon>
        <taxon>Neoptera</taxon>
        <taxon>Endopterygota</taxon>
        <taxon>Diptera</taxon>
        <taxon>Brachycera</taxon>
        <taxon>Muscomorpha</taxon>
        <taxon>Tephritoidea</taxon>
        <taxon>Tephritidae</taxon>
        <taxon>Ceratitis</taxon>
        <taxon>Ceratitis</taxon>
    </lineage>
</organism>
<keyword evidence="4" id="KW-1185">Reference proteome</keyword>
<feature type="region of interest" description="Disordered" evidence="1">
    <location>
        <begin position="170"/>
        <end position="208"/>
    </location>
</feature>
<sequence>MLNLTYPHQLAGSAASAILDQSPLPLPGTPSPGSSSASTGSGSGSGKSTDTIKRGGASPSSVKHVKIQESSSSYSITQKKPTKDSPTDDVMSLLSGTAATTATTTRKGVEFFEPHKPHTKSDDSSYTMKYGELAAKRLTAYGDPSTYGTATGSTGKTALATLSTDDYKAMRNKSSATSSSSSSQATVLSAAGSTATSATTTSSDDSDDLISYKSSASTNALLAQSQAMTTSQLMSKYLKREPRVQFTPIKSPDSPSPPGSDGLPKGVYHLTAASSKTGTSTGAISKHTDNKSASPSKQLSGSKEGPASTTSSNASYTAPSTSFLSTATSATYNDSKSVASSHISNKQQSSELRSYGSSLFGSSAQIAATNGNGATTTNGTHNAMHLYGTLPKNGTAGNATGNGSSGGAGGGMYNSATSASYYAGAQTSSSSGGPTASSSGVSSMTGSTTSYDYYNTSSASYTSATSTRSYGGNGGGGGGGGNYHTLGSYRVQYAATNPFLEAFDAPGGSSVTLPAPVVIVMVVVAITLVTDMVTVLMNNNNRVTVVVKVTIEHRCWPLCMVVTRRMAAMSLMI</sequence>
<evidence type="ECO:0000313" key="3">
    <source>
        <dbReference type="EMBL" id="CAD6994937.1"/>
    </source>
</evidence>
<accession>A0A811UAF1</accession>
<feature type="compositionally biased region" description="Polar residues" evidence="1">
    <location>
        <begin position="68"/>
        <end position="79"/>
    </location>
</feature>
<evidence type="ECO:0000256" key="1">
    <source>
        <dbReference type="SAM" id="MobiDB-lite"/>
    </source>
</evidence>
<gene>
    <name evidence="3" type="ORF">CCAP1982_LOCUS3671</name>
</gene>
<proteinExistence type="predicted"/>
<feature type="compositionally biased region" description="Low complexity" evidence="1">
    <location>
        <begin position="271"/>
        <end position="285"/>
    </location>
</feature>
<keyword evidence="2" id="KW-1133">Transmembrane helix</keyword>
<feature type="compositionally biased region" description="Low complexity" evidence="1">
    <location>
        <begin position="174"/>
        <end position="203"/>
    </location>
</feature>
<dbReference type="EMBL" id="CAJHJT010000001">
    <property type="protein sequence ID" value="CAD6994937.1"/>
    <property type="molecule type" value="Genomic_DNA"/>
</dbReference>
<name>A0A811UAF1_CERCA</name>
<keyword evidence="2" id="KW-0472">Membrane</keyword>
<keyword evidence="2" id="KW-0812">Transmembrane</keyword>
<feature type="region of interest" description="Disordered" evidence="1">
    <location>
        <begin position="246"/>
        <end position="319"/>
    </location>
</feature>
<feature type="compositionally biased region" description="Low complexity" evidence="1">
    <location>
        <begin position="31"/>
        <end position="40"/>
    </location>
</feature>
<feature type="compositionally biased region" description="Low complexity" evidence="1">
    <location>
        <begin position="307"/>
        <end position="319"/>
    </location>
</feature>
<dbReference type="AlphaFoldDB" id="A0A811UAF1"/>
<evidence type="ECO:0000256" key="2">
    <source>
        <dbReference type="SAM" id="Phobius"/>
    </source>
</evidence>
<feature type="transmembrane region" description="Helical" evidence="2">
    <location>
        <begin position="513"/>
        <end position="533"/>
    </location>
</feature>
<comment type="caution">
    <text evidence="3">The sequence shown here is derived from an EMBL/GenBank/DDBJ whole genome shotgun (WGS) entry which is preliminary data.</text>
</comment>
<reference evidence="3" key="1">
    <citation type="submission" date="2020-11" db="EMBL/GenBank/DDBJ databases">
        <authorList>
            <person name="Whitehead M."/>
        </authorList>
    </citation>
    <scope>NUCLEOTIDE SEQUENCE</scope>
    <source>
        <strain evidence="3">EGII</strain>
    </source>
</reference>
<dbReference type="Proteomes" id="UP000606786">
    <property type="component" value="Unassembled WGS sequence"/>
</dbReference>